<protein>
    <submittedName>
        <fullName evidence="2">Uncharacterized protein</fullName>
    </submittedName>
</protein>
<dbReference type="SUPFAM" id="SSF140453">
    <property type="entry name" value="EsxAB dimer-like"/>
    <property type="match status" value="1"/>
</dbReference>
<dbReference type="Proteomes" id="UP000248116">
    <property type="component" value="Unassembled WGS sequence"/>
</dbReference>
<dbReference type="Gene3D" id="1.10.287.850">
    <property type="entry name" value="HP0062-like domain"/>
    <property type="match status" value="1"/>
</dbReference>
<dbReference type="AlphaFoldDB" id="A0A318Q694"/>
<name>A0A318Q694_9PROT</name>
<dbReference type="InterPro" id="IPR010310">
    <property type="entry name" value="T7SS_ESAT-6-like"/>
</dbReference>
<keyword evidence="4" id="KW-1185">Reference proteome</keyword>
<dbReference type="EMBL" id="PRCW01000087">
    <property type="protein sequence ID" value="PYD47238.1"/>
    <property type="molecule type" value="Genomic_DNA"/>
</dbReference>
<dbReference type="RefSeq" id="WP_110531045.1">
    <property type="nucleotide sequence ID" value="NZ_JAHRDT010000014.1"/>
</dbReference>
<sequence length="92" mass="10324">MTDTTQLVSALEGYITALSRNNGAMEQSFGELERSWRALSMVYHGNGAEQFATMFGGSMRKMQECSAMMNLIQHKLKERLEYLRQLDTPGGA</sequence>
<accession>A0A318Q694</accession>
<evidence type="ECO:0000313" key="1">
    <source>
        <dbReference type="EMBL" id="PYD47238.1"/>
    </source>
</evidence>
<dbReference type="Pfam" id="PF06013">
    <property type="entry name" value="WXG100"/>
    <property type="match status" value="1"/>
</dbReference>
<reference evidence="2 3" key="1">
    <citation type="submission" date="2017-07" db="EMBL/GenBank/DDBJ databases">
        <title>A draft genome sequence of Komagataeibacter sp. T5K1.</title>
        <authorList>
            <person name="Skraban J."/>
            <person name="Cleenwerck I."/>
            <person name="Vandamme P."/>
            <person name="Trcek J."/>
        </authorList>
    </citation>
    <scope>NUCLEOTIDE SEQUENCE [LARGE SCALE GENOMIC DNA]</scope>
    <source>
        <strain evidence="2 3">T5K1</strain>
    </source>
</reference>
<reference evidence="1 4" key="2">
    <citation type="submission" date="2018-02" db="EMBL/GenBank/DDBJ databases">
        <authorList>
            <person name="Skraban J."/>
            <person name="Trcek J."/>
        </authorList>
    </citation>
    <scope>NUCLEOTIDE SEQUENCE [LARGE SCALE GENOMIC DNA]</scope>
    <source>
        <strain evidence="1 4">AV446</strain>
    </source>
</reference>
<evidence type="ECO:0000313" key="3">
    <source>
        <dbReference type="Proteomes" id="UP000247609"/>
    </source>
</evidence>
<dbReference type="Proteomes" id="UP000247609">
    <property type="component" value="Unassembled WGS sequence"/>
</dbReference>
<dbReference type="InterPro" id="IPR036689">
    <property type="entry name" value="ESAT-6-like_sf"/>
</dbReference>
<comment type="caution">
    <text evidence="2">The sequence shown here is derived from an EMBL/GenBank/DDBJ whole genome shotgun (WGS) entry which is preliminary data.</text>
</comment>
<gene>
    <name evidence="1" type="ORF">C3920_10980</name>
    <name evidence="2" type="ORF">CFR71_10910</name>
</gene>
<organism evidence="2 3">
    <name type="scientific">Novacetimonas pomaceti</name>
    <dbReference type="NCBI Taxonomy" id="2021998"/>
    <lineage>
        <taxon>Bacteria</taxon>
        <taxon>Pseudomonadati</taxon>
        <taxon>Pseudomonadota</taxon>
        <taxon>Alphaproteobacteria</taxon>
        <taxon>Acetobacterales</taxon>
        <taxon>Acetobacteraceae</taxon>
        <taxon>Novacetimonas</taxon>
    </lineage>
</organism>
<evidence type="ECO:0000313" key="4">
    <source>
        <dbReference type="Proteomes" id="UP000248116"/>
    </source>
</evidence>
<proteinExistence type="predicted"/>
<evidence type="ECO:0000313" key="2">
    <source>
        <dbReference type="EMBL" id="PYD75116.1"/>
    </source>
</evidence>
<dbReference type="EMBL" id="NOXG01000014">
    <property type="protein sequence ID" value="PYD75116.1"/>
    <property type="molecule type" value="Genomic_DNA"/>
</dbReference>